<dbReference type="EMBL" id="JAUTXU010000003">
    <property type="protein sequence ID" value="KAK3725197.1"/>
    <property type="molecule type" value="Genomic_DNA"/>
</dbReference>
<dbReference type="EC" id="3.5.1.6" evidence="1"/>
<keyword evidence="2" id="KW-1185">Reference proteome</keyword>
<gene>
    <name evidence="1" type="primary">NIT2_1</name>
    <name evidence="1" type="ORF">LTR37_000708</name>
</gene>
<sequence length="296" mass="32938">MVLAVRYDRRCSITPDESDPVQAVGQICSTTSMTHNLAQCRNVVENAVKAGAKALFLPEASDYIGATPDESLSLCKPADQSPFLLGLQEDAKHYALPISVGVHEPSDDPKSKRIKNTLLWIDEKGTIVHRYQKLHLFDLELEGHKPIKESNTTEPGNEILPPFETTVGKIGAMICFDLRFPEIALALKRQKADVLLYPSAFTVPTGRAHWLPLLRARAIECQTYVVAAAQVGEHNEKRTSYGNSIVIDPWGEVVGELGGEKKYEPEFIIADIDLARVKQVKERIPLLRRTDVYPEV</sequence>
<proteinExistence type="predicted"/>
<evidence type="ECO:0000313" key="1">
    <source>
        <dbReference type="EMBL" id="KAK3725197.1"/>
    </source>
</evidence>
<accession>A0ACC3NZN1</accession>
<organism evidence="1 2">
    <name type="scientific">Vermiconidia calcicola</name>
    <dbReference type="NCBI Taxonomy" id="1690605"/>
    <lineage>
        <taxon>Eukaryota</taxon>
        <taxon>Fungi</taxon>
        <taxon>Dikarya</taxon>
        <taxon>Ascomycota</taxon>
        <taxon>Pezizomycotina</taxon>
        <taxon>Dothideomycetes</taxon>
        <taxon>Dothideomycetidae</taxon>
        <taxon>Mycosphaerellales</taxon>
        <taxon>Extremaceae</taxon>
        <taxon>Vermiconidia</taxon>
    </lineage>
</organism>
<name>A0ACC3NZN1_9PEZI</name>
<dbReference type="Proteomes" id="UP001281147">
    <property type="component" value="Unassembled WGS sequence"/>
</dbReference>
<keyword evidence="1" id="KW-0378">Hydrolase</keyword>
<comment type="caution">
    <text evidence="1">The sequence shown here is derived from an EMBL/GenBank/DDBJ whole genome shotgun (WGS) entry which is preliminary data.</text>
</comment>
<protein>
    <submittedName>
        <fullName evidence="1">Carbon-nitrogen hydrolase</fullName>
        <ecNumber evidence="1">3.5.1.6</ecNumber>
    </submittedName>
</protein>
<evidence type="ECO:0000313" key="2">
    <source>
        <dbReference type="Proteomes" id="UP001281147"/>
    </source>
</evidence>
<reference evidence="1" key="1">
    <citation type="submission" date="2023-07" db="EMBL/GenBank/DDBJ databases">
        <title>Black Yeasts Isolated from many extreme environments.</title>
        <authorList>
            <person name="Coleine C."/>
            <person name="Stajich J.E."/>
            <person name="Selbmann L."/>
        </authorList>
    </citation>
    <scope>NUCLEOTIDE SEQUENCE</scope>
    <source>
        <strain evidence="1">CCFEE 5714</strain>
    </source>
</reference>